<dbReference type="InterPro" id="IPR036102">
    <property type="entry name" value="OsmC/Ohrsf"/>
</dbReference>
<gene>
    <name evidence="1" type="ORF">FOZ76_04190</name>
</gene>
<evidence type="ECO:0000313" key="1">
    <source>
        <dbReference type="EMBL" id="TSH97994.1"/>
    </source>
</evidence>
<dbReference type="AlphaFoldDB" id="A0A556AYG6"/>
<dbReference type="EMBL" id="VLTJ01000007">
    <property type="protein sequence ID" value="TSH97994.1"/>
    <property type="molecule type" value="Genomic_DNA"/>
</dbReference>
<sequence length="143" mass="15369">MSSETHSARALAEIVSRIGDARYAVVNEAGRHRVVCDEGITDGGQDAGAKPYELYLSALGACTAMTLKMYAERKGWPLESVDVRLAFLRGEAGDRIARELVVRGELDDAQRARLADIAERTPVTLTVKAGTPVDTTLAPREAA</sequence>
<comment type="caution">
    <text evidence="1">The sequence shown here is derived from an EMBL/GenBank/DDBJ whole genome shotgun (WGS) entry which is preliminary data.</text>
</comment>
<dbReference type="InterPro" id="IPR015946">
    <property type="entry name" value="KH_dom-like_a/b"/>
</dbReference>
<dbReference type="RefSeq" id="WP_143946876.1">
    <property type="nucleotide sequence ID" value="NZ_BAABMB010000004.1"/>
</dbReference>
<reference evidence="1 2" key="1">
    <citation type="submission" date="2019-07" db="EMBL/GenBank/DDBJ databases">
        <title>Qingshengfaniella alkalisoli gen. nov., sp. nov., isolated from saline soil.</title>
        <authorList>
            <person name="Xu L."/>
            <person name="Huang X.-X."/>
            <person name="Sun J.-Q."/>
        </authorList>
    </citation>
    <scope>NUCLEOTIDE SEQUENCE [LARGE SCALE GENOMIC DNA]</scope>
    <source>
        <strain evidence="1 2">DSM 27279</strain>
    </source>
</reference>
<organism evidence="1 2">
    <name type="scientific">Verticiella sediminum</name>
    <dbReference type="NCBI Taxonomy" id="1247510"/>
    <lineage>
        <taxon>Bacteria</taxon>
        <taxon>Pseudomonadati</taxon>
        <taxon>Pseudomonadota</taxon>
        <taxon>Betaproteobacteria</taxon>
        <taxon>Burkholderiales</taxon>
        <taxon>Alcaligenaceae</taxon>
        <taxon>Verticiella</taxon>
    </lineage>
</organism>
<dbReference type="SUPFAM" id="SSF82784">
    <property type="entry name" value="OsmC-like"/>
    <property type="match status" value="1"/>
</dbReference>
<dbReference type="Pfam" id="PF02566">
    <property type="entry name" value="OsmC"/>
    <property type="match status" value="1"/>
</dbReference>
<keyword evidence="2" id="KW-1185">Reference proteome</keyword>
<dbReference type="PANTHER" id="PTHR39624:SF2">
    <property type="entry name" value="OSMC-LIKE PROTEIN"/>
    <property type="match status" value="1"/>
</dbReference>
<evidence type="ECO:0000313" key="2">
    <source>
        <dbReference type="Proteomes" id="UP000318405"/>
    </source>
</evidence>
<dbReference type="InterPro" id="IPR003718">
    <property type="entry name" value="OsmC/Ohr_fam"/>
</dbReference>
<protein>
    <submittedName>
        <fullName evidence="1">OsmC family protein</fullName>
    </submittedName>
</protein>
<dbReference type="Gene3D" id="3.30.300.20">
    <property type="match status" value="1"/>
</dbReference>
<proteinExistence type="predicted"/>
<dbReference type="OrthoDB" id="9789573at2"/>
<dbReference type="Proteomes" id="UP000318405">
    <property type="component" value="Unassembled WGS sequence"/>
</dbReference>
<name>A0A556AYG6_9BURK</name>
<dbReference type="PANTHER" id="PTHR39624">
    <property type="entry name" value="PROTEIN INVOLVED IN RIMO-MEDIATED BETA-METHYLTHIOLATION OF RIBOSOMAL PROTEIN S12 YCAO"/>
    <property type="match status" value="1"/>
</dbReference>
<accession>A0A556AYG6</accession>